<feature type="compositionally biased region" description="Low complexity" evidence="3">
    <location>
        <begin position="73"/>
        <end position="94"/>
    </location>
</feature>
<evidence type="ECO:0000313" key="5">
    <source>
        <dbReference type="EMBL" id="MFH5232397.1"/>
    </source>
</evidence>
<dbReference type="Pfam" id="PF05481">
    <property type="entry name" value="Myco_19_kDa"/>
    <property type="match status" value="1"/>
</dbReference>
<evidence type="ECO:0000256" key="1">
    <source>
        <dbReference type="ARBA" id="ARBA00022475"/>
    </source>
</evidence>
<proteinExistence type="predicted"/>
<dbReference type="EMBL" id="JBIMSP010000038">
    <property type="protein sequence ID" value="MFH5244221.1"/>
    <property type="molecule type" value="Genomic_DNA"/>
</dbReference>
<comment type="caution">
    <text evidence="4">The sequence shown here is derived from an EMBL/GenBank/DDBJ whole genome shotgun (WGS) entry which is preliminary data.</text>
</comment>
<keyword evidence="2" id="KW-0472">Membrane</keyword>
<dbReference type="RefSeq" id="WP_395113805.1">
    <property type="nucleotide sequence ID" value="NZ_JBIMSN010000145.1"/>
</dbReference>
<reference evidence="7 8" key="1">
    <citation type="submission" date="2024-10" db="EMBL/GenBank/DDBJ databases">
        <authorList>
            <person name="Riesco R."/>
        </authorList>
    </citation>
    <scope>NUCLEOTIDE SEQUENCE [LARGE SCALE GENOMIC DNA]</scope>
    <source>
        <strain evidence="6 8">NCIMB 15448</strain>
        <strain evidence="4 7">NCIMB 15449</strain>
        <strain evidence="5 9">NCIMB 15450</strain>
    </source>
</reference>
<feature type="region of interest" description="Disordered" evidence="3">
    <location>
        <begin position="69"/>
        <end position="94"/>
    </location>
</feature>
<dbReference type="EMBL" id="JBIMSN010000145">
    <property type="protein sequence ID" value="MFH5232397.1"/>
    <property type="molecule type" value="Genomic_DNA"/>
</dbReference>
<evidence type="ECO:0000313" key="7">
    <source>
        <dbReference type="Proteomes" id="UP001609175"/>
    </source>
</evidence>
<evidence type="ECO:0000256" key="2">
    <source>
        <dbReference type="ARBA" id="ARBA00023136"/>
    </source>
</evidence>
<sequence>MRDAIGLTYSLAVVPLGSTMVGDLHLFGGGPASDQEKDLINSKITSAAAAALCSIALVGGLAACGSDDKSSDTTTSATTSAEAAGGSGGASAVSVGGTEWTGEFATTCAKQGDTLALALADNANETYGTLGISATVSGEDKVTAVLIGGTKGGSGGLPYALGFGQGLAGGSATVSKDGDTYTVTGEGVGADLTDPSKTTPFDITFACESIAGG</sequence>
<keyword evidence="4" id="KW-0449">Lipoprotein</keyword>
<gene>
    <name evidence="6" type="ORF">ACHIPV_20440</name>
    <name evidence="4" type="ORF">ACHIPZ_08960</name>
    <name evidence="5" type="ORF">ACHIRB_28080</name>
</gene>
<protein>
    <submittedName>
        <fullName evidence="4">Lipoprotein LpqH</fullName>
    </submittedName>
</protein>
<evidence type="ECO:0000313" key="6">
    <source>
        <dbReference type="EMBL" id="MFH5244221.1"/>
    </source>
</evidence>
<name>A0ABW7JMU1_9NOCA</name>
<evidence type="ECO:0000313" key="9">
    <source>
        <dbReference type="Proteomes" id="UP001609219"/>
    </source>
</evidence>
<keyword evidence="1" id="KW-1003">Cell membrane</keyword>
<evidence type="ECO:0000256" key="3">
    <source>
        <dbReference type="SAM" id="MobiDB-lite"/>
    </source>
</evidence>
<dbReference type="Proteomes" id="UP001609219">
    <property type="component" value="Unassembled WGS sequence"/>
</dbReference>
<dbReference type="InterPro" id="IPR008691">
    <property type="entry name" value="LpqH"/>
</dbReference>
<evidence type="ECO:0000313" key="8">
    <source>
        <dbReference type="Proteomes" id="UP001609176"/>
    </source>
</evidence>
<evidence type="ECO:0000313" key="4">
    <source>
        <dbReference type="EMBL" id="MFH5208330.1"/>
    </source>
</evidence>
<organism evidence="4 7">
    <name type="scientific">Antrihabitans spumae</name>
    <dbReference type="NCBI Taxonomy" id="3373370"/>
    <lineage>
        <taxon>Bacteria</taxon>
        <taxon>Bacillati</taxon>
        <taxon>Actinomycetota</taxon>
        <taxon>Actinomycetes</taxon>
        <taxon>Mycobacteriales</taxon>
        <taxon>Nocardiaceae</taxon>
        <taxon>Antrihabitans</taxon>
    </lineage>
</organism>
<dbReference type="Proteomes" id="UP001609175">
    <property type="component" value="Unassembled WGS sequence"/>
</dbReference>
<accession>A0ABW7JMU1</accession>
<dbReference type="EMBL" id="JBIMSO010000038">
    <property type="protein sequence ID" value="MFH5208330.1"/>
    <property type="molecule type" value="Genomic_DNA"/>
</dbReference>
<dbReference type="Proteomes" id="UP001609176">
    <property type="component" value="Unassembled WGS sequence"/>
</dbReference>
<keyword evidence="9" id="KW-1185">Reference proteome</keyword>